<organism evidence="2 3">
    <name type="scientific">Nocardiopsis endophytica</name>
    <dbReference type="NCBI Taxonomy" id="3018445"/>
    <lineage>
        <taxon>Bacteria</taxon>
        <taxon>Bacillati</taxon>
        <taxon>Actinomycetota</taxon>
        <taxon>Actinomycetes</taxon>
        <taxon>Streptosporangiales</taxon>
        <taxon>Nocardiopsidaceae</taxon>
        <taxon>Nocardiopsis</taxon>
    </lineage>
</organism>
<evidence type="ECO:0000313" key="3">
    <source>
        <dbReference type="Proteomes" id="UP001527866"/>
    </source>
</evidence>
<dbReference type="EMBL" id="JAQFWQ010000020">
    <property type="protein sequence ID" value="MDA2810871.1"/>
    <property type="molecule type" value="Genomic_DNA"/>
</dbReference>
<gene>
    <name evidence="2" type="ORF">O4J56_09515</name>
</gene>
<feature type="domain" description="DUF6879" evidence="1">
    <location>
        <begin position="7"/>
        <end position="173"/>
    </location>
</feature>
<proteinExistence type="predicted"/>
<reference evidence="2 3" key="1">
    <citation type="submission" date="2023-01" db="EMBL/GenBank/DDBJ databases">
        <title>Draft genome sequence of Nocardiopsis sp. RSe5-2 isolated from halophytes.</title>
        <authorList>
            <person name="Duangmal K."/>
            <person name="Chantavorakit T."/>
        </authorList>
    </citation>
    <scope>NUCLEOTIDE SEQUENCE [LARGE SCALE GENOMIC DNA]</scope>
    <source>
        <strain evidence="2 3">RSe5-2</strain>
    </source>
</reference>
<dbReference type="Pfam" id="PF21806">
    <property type="entry name" value="DUF6879"/>
    <property type="match status" value="1"/>
</dbReference>
<dbReference type="RefSeq" id="WP_270685237.1">
    <property type="nucleotide sequence ID" value="NZ_JAQFWQ010000020.1"/>
</dbReference>
<dbReference type="InterPro" id="IPR049244">
    <property type="entry name" value="DUF6879"/>
</dbReference>
<sequence>MRQNVPAFTDMLAQSTHSAVHLEMRDAYAVGDEKEDFEAWRNGRRTDWEDHESWWHPYYQAVADAVARGVAVRRARVVSEPVSEYIRYEHFITQANLIAGEQVRWLPRSRATDIAFPGNDFWLFDDRVVRVNHFSGDGAMLGCEIVEDPAVVKLCAAAFDSVWERAVAHEDYQV</sequence>
<evidence type="ECO:0000313" key="2">
    <source>
        <dbReference type="EMBL" id="MDA2810871.1"/>
    </source>
</evidence>
<dbReference type="Proteomes" id="UP001527866">
    <property type="component" value="Unassembled WGS sequence"/>
</dbReference>
<evidence type="ECO:0000259" key="1">
    <source>
        <dbReference type="Pfam" id="PF21806"/>
    </source>
</evidence>
<name>A0ABT4U1Q4_9ACTN</name>
<comment type="caution">
    <text evidence="2">The sequence shown here is derived from an EMBL/GenBank/DDBJ whole genome shotgun (WGS) entry which is preliminary data.</text>
</comment>
<protein>
    <recommendedName>
        <fullName evidence="1">DUF6879 domain-containing protein</fullName>
    </recommendedName>
</protein>
<accession>A0ABT4U1Q4</accession>
<keyword evidence="3" id="KW-1185">Reference proteome</keyword>